<dbReference type="GO" id="GO:0032040">
    <property type="term" value="C:small-subunit processome"/>
    <property type="evidence" value="ECO:0007669"/>
    <property type="project" value="InterPro"/>
</dbReference>
<feature type="compositionally biased region" description="Basic residues" evidence="1">
    <location>
        <begin position="1"/>
        <end position="11"/>
    </location>
</feature>
<dbReference type="Proteomes" id="UP000604825">
    <property type="component" value="Unassembled WGS sequence"/>
</dbReference>
<evidence type="ECO:0000313" key="3">
    <source>
        <dbReference type="Proteomes" id="UP000604825"/>
    </source>
</evidence>
<organism evidence="2 3">
    <name type="scientific">Miscanthus lutarioriparius</name>
    <dbReference type="NCBI Taxonomy" id="422564"/>
    <lineage>
        <taxon>Eukaryota</taxon>
        <taxon>Viridiplantae</taxon>
        <taxon>Streptophyta</taxon>
        <taxon>Embryophyta</taxon>
        <taxon>Tracheophyta</taxon>
        <taxon>Spermatophyta</taxon>
        <taxon>Magnoliopsida</taxon>
        <taxon>Liliopsida</taxon>
        <taxon>Poales</taxon>
        <taxon>Poaceae</taxon>
        <taxon>PACMAD clade</taxon>
        <taxon>Panicoideae</taxon>
        <taxon>Andropogonodae</taxon>
        <taxon>Andropogoneae</taxon>
        <taxon>Saccharinae</taxon>
        <taxon>Miscanthus</taxon>
    </lineage>
</organism>
<dbReference type="EMBL" id="CAJGYO010000002">
    <property type="protein sequence ID" value="CAD6209365.1"/>
    <property type="molecule type" value="Genomic_DNA"/>
</dbReference>
<proteinExistence type="predicted"/>
<keyword evidence="3" id="KW-1185">Reference proteome</keyword>
<sequence length="106" mass="11871">MTSTSRKRKRASPPAGTTSTSSSWKRKRASPAGPIGNHELVSLLLETPSGFAIFSMYGHHFNDPDALENIWAHFGEEYRTKDIVWLKEFKTFKDKSSAINQDTGVN</sequence>
<feature type="region of interest" description="Disordered" evidence="1">
    <location>
        <begin position="1"/>
        <end position="35"/>
    </location>
</feature>
<comment type="caution">
    <text evidence="2">The sequence shown here is derived from an EMBL/GenBank/DDBJ whole genome shotgun (WGS) entry which is preliminary data.</text>
</comment>
<dbReference type="InterPro" id="IPR045056">
    <property type="entry name" value="Nop56/Nop58"/>
</dbReference>
<protein>
    <submittedName>
        <fullName evidence="2">Uncharacterized protein</fullName>
    </submittedName>
</protein>
<dbReference type="PANTHER" id="PTHR10894">
    <property type="entry name" value="NUCLEOLAR PROTEIN 5 NUCLEOLAR PROTEIN NOP5 NOP58"/>
    <property type="match status" value="1"/>
</dbReference>
<dbReference type="OrthoDB" id="693130at2759"/>
<accession>A0A811MJJ8</accession>
<evidence type="ECO:0000313" key="2">
    <source>
        <dbReference type="EMBL" id="CAD6209365.1"/>
    </source>
</evidence>
<dbReference type="GO" id="GO:0031428">
    <property type="term" value="C:box C/D methylation guide snoRNP complex"/>
    <property type="evidence" value="ECO:0007669"/>
    <property type="project" value="InterPro"/>
</dbReference>
<dbReference type="GO" id="GO:0030515">
    <property type="term" value="F:snoRNA binding"/>
    <property type="evidence" value="ECO:0007669"/>
    <property type="project" value="InterPro"/>
</dbReference>
<dbReference type="PANTHER" id="PTHR10894:SF24">
    <property type="entry name" value="OS02G0511800 PROTEIN"/>
    <property type="match status" value="1"/>
</dbReference>
<evidence type="ECO:0000256" key="1">
    <source>
        <dbReference type="SAM" id="MobiDB-lite"/>
    </source>
</evidence>
<dbReference type="AlphaFoldDB" id="A0A811MJJ8"/>
<reference evidence="2" key="1">
    <citation type="submission" date="2020-10" db="EMBL/GenBank/DDBJ databases">
        <authorList>
            <person name="Han B."/>
            <person name="Lu T."/>
            <person name="Zhao Q."/>
            <person name="Huang X."/>
            <person name="Zhao Y."/>
        </authorList>
    </citation>
    <scope>NUCLEOTIDE SEQUENCE</scope>
</reference>
<name>A0A811MJJ8_9POAL</name>
<gene>
    <name evidence="2" type="ORF">NCGR_LOCUS5572</name>
</gene>